<dbReference type="EMBL" id="PPEI02000010">
    <property type="protein sequence ID" value="PWN59603.1"/>
    <property type="molecule type" value="Genomic_DNA"/>
</dbReference>
<feature type="domain" description="Secretion system C-terminal sorting" evidence="3">
    <location>
        <begin position="201"/>
        <end position="258"/>
    </location>
</feature>
<accession>A0A316WGT0</accession>
<evidence type="ECO:0000256" key="2">
    <source>
        <dbReference type="SAM" id="SignalP"/>
    </source>
</evidence>
<dbReference type="AlphaFoldDB" id="A0A316WGT0"/>
<protein>
    <recommendedName>
        <fullName evidence="3">Secretion system C-terminal sorting domain-containing protein</fullName>
    </recommendedName>
</protein>
<feature type="signal peptide" evidence="2">
    <location>
        <begin position="1"/>
        <end position="21"/>
    </location>
</feature>
<evidence type="ECO:0000313" key="4">
    <source>
        <dbReference type="EMBL" id="PWN59603.1"/>
    </source>
</evidence>
<feature type="chain" id="PRO_5016430441" description="Secretion system C-terminal sorting domain-containing protein" evidence="2">
    <location>
        <begin position="22"/>
        <end position="270"/>
    </location>
</feature>
<reference evidence="4" key="1">
    <citation type="submission" date="2018-04" db="EMBL/GenBank/DDBJ databases">
        <title>Draft Genome Sequences of Chryseobacterium lactis NCTC11390T isolated from milk, Chryseobacterium oncorhynchi 701B-08T from rainbow trout, and Chryseobacterium viscerum 687B-08T from diseased fish.</title>
        <authorList>
            <person name="Jeong J.-J."/>
            <person name="Lee Y.J."/>
            <person name="Pathiraja D."/>
            <person name="Park B."/>
            <person name="Choi I.-G."/>
            <person name="Kim K.D."/>
        </authorList>
    </citation>
    <scope>NUCLEOTIDE SEQUENCE [LARGE SCALE GENOMIC DNA]</scope>
    <source>
        <strain evidence="4">701B-08</strain>
    </source>
</reference>
<evidence type="ECO:0000259" key="3">
    <source>
        <dbReference type="Pfam" id="PF18962"/>
    </source>
</evidence>
<organism evidence="4 5">
    <name type="scientific">Chryseobacterium oncorhynchi</name>
    <dbReference type="NCBI Taxonomy" id="741074"/>
    <lineage>
        <taxon>Bacteria</taxon>
        <taxon>Pseudomonadati</taxon>
        <taxon>Bacteroidota</taxon>
        <taxon>Flavobacteriia</taxon>
        <taxon>Flavobacteriales</taxon>
        <taxon>Weeksellaceae</taxon>
        <taxon>Chryseobacterium group</taxon>
        <taxon>Chryseobacterium</taxon>
    </lineage>
</organism>
<name>A0A316WGT0_9FLAO</name>
<dbReference type="Pfam" id="PF18962">
    <property type="entry name" value="Por_Secre_tail"/>
    <property type="match status" value="1"/>
</dbReference>
<dbReference type="NCBIfam" id="TIGR04183">
    <property type="entry name" value="Por_Secre_tail"/>
    <property type="match status" value="1"/>
</dbReference>
<sequence length="270" mass="29024">MHIMKKLLFSCFMLLTIEAQAQYNTSQNFNNSLSGVYYFGGGSVTTNANSCSGTLSYAKTYTVSAPEGGVYISPSDLGQTNNGKAVKVTFKLKKTGTMVGKLLLFIRTKTGSTWGNAVYYALDGSDTNALSPNVTSAAVDCTTFTGTIPEGELVVGTQYGIGADFYKTSAGNGGLSIDDLEIVQEDANLSVSEVSKVKTFVYPTPFHDVVNISNVENVKSITINDAGGKLVKSFLPSKELNLSELNEGLYFINLFMQDGTVRNYKTLKTN</sequence>
<comment type="caution">
    <text evidence="4">The sequence shown here is derived from an EMBL/GenBank/DDBJ whole genome shotgun (WGS) entry which is preliminary data.</text>
</comment>
<dbReference type="OrthoDB" id="951108at2"/>
<proteinExistence type="predicted"/>
<gene>
    <name evidence="4" type="ORF">C1638_021190</name>
</gene>
<evidence type="ECO:0000256" key="1">
    <source>
        <dbReference type="ARBA" id="ARBA00022729"/>
    </source>
</evidence>
<dbReference type="Proteomes" id="UP000236182">
    <property type="component" value="Unassembled WGS sequence"/>
</dbReference>
<keyword evidence="1 2" id="KW-0732">Signal</keyword>
<evidence type="ECO:0000313" key="5">
    <source>
        <dbReference type="Proteomes" id="UP000236182"/>
    </source>
</evidence>
<keyword evidence="5" id="KW-1185">Reference proteome</keyword>
<dbReference type="InterPro" id="IPR026444">
    <property type="entry name" value="Secre_tail"/>
</dbReference>